<evidence type="ECO:0000256" key="4">
    <source>
        <dbReference type="ARBA" id="ARBA00022670"/>
    </source>
</evidence>
<evidence type="ECO:0000256" key="11">
    <source>
        <dbReference type="RuleBase" id="RU362031"/>
    </source>
</evidence>
<dbReference type="PANTHER" id="PTHR42837:SF2">
    <property type="entry name" value="MEMBRANE METALLOPROTEASE ARASP2, CHLOROPLASTIC-RELATED"/>
    <property type="match status" value="1"/>
</dbReference>
<dbReference type="Proteomes" id="UP000502377">
    <property type="component" value="Chromosome"/>
</dbReference>
<dbReference type="SMART" id="SM00228">
    <property type="entry name" value="PDZ"/>
    <property type="match status" value="1"/>
</dbReference>
<dbReference type="RefSeq" id="WP_004319961.1">
    <property type="nucleotide sequence ID" value="NZ_CP012543.1"/>
</dbReference>
<dbReference type="InterPro" id="IPR008915">
    <property type="entry name" value="Peptidase_M50"/>
</dbReference>
<evidence type="ECO:0000256" key="3">
    <source>
        <dbReference type="ARBA" id="ARBA00007931"/>
    </source>
</evidence>
<evidence type="ECO:0000256" key="1">
    <source>
        <dbReference type="ARBA" id="ARBA00001947"/>
    </source>
</evidence>
<evidence type="ECO:0000313" key="14">
    <source>
        <dbReference type="Proteomes" id="UP000502377"/>
    </source>
</evidence>
<keyword evidence="11" id="KW-0479">Metal-binding</keyword>
<organism evidence="13 14">
    <name type="scientific">Campylobacter rectus</name>
    <name type="common">Wolinella recta</name>
    <dbReference type="NCBI Taxonomy" id="203"/>
    <lineage>
        <taxon>Bacteria</taxon>
        <taxon>Pseudomonadati</taxon>
        <taxon>Campylobacterota</taxon>
        <taxon>Epsilonproteobacteria</taxon>
        <taxon>Campylobacterales</taxon>
        <taxon>Campylobacteraceae</taxon>
        <taxon>Campylobacter</taxon>
    </lineage>
</organism>
<accession>A0A6G5QMC7</accession>
<dbReference type="NCBIfam" id="TIGR00054">
    <property type="entry name" value="RIP metalloprotease RseP"/>
    <property type="match status" value="2"/>
</dbReference>
<proteinExistence type="inferred from homology"/>
<comment type="subcellular location">
    <subcellularLocation>
        <location evidence="2">Membrane</location>
        <topology evidence="2">Multi-pass membrane protein</topology>
    </subcellularLocation>
</comment>
<keyword evidence="4 13" id="KW-0645">Protease</keyword>
<keyword evidence="5 11" id="KW-0812">Transmembrane</keyword>
<evidence type="ECO:0000256" key="6">
    <source>
        <dbReference type="ARBA" id="ARBA00022801"/>
    </source>
</evidence>
<dbReference type="CDD" id="cd06163">
    <property type="entry name" value="S2P-M50_PDZ_RseP-like"/>
    <property type="match status" value="1"/>
</dbReference>
<sequence length="370" mass="39944">MKGIIFTAAILVIGIYAYSWHFLITVLVISFLIFFHELGHFLAARMLKVGVLKFSVGYGQSIYSKTIGGTEYAIGAIPLGGYVSLKGQEDDKPGLKNEDADSYTRLSPLGRIFILFAGPFFNFALAFFIFIALGHIGVERLAPTVGKVLENSAAASAGLQKGDKILNINGIKISEWDEISKNVNLTSTAITLERAGEIKTINLTPKIGQSVTIFGEKIEKPLIGISPSGEAVTIRNTGFSSLKFALVETINASKLIFTGLEKLIAGVVPLKEMGGIIQITDITSKAAGIGVSTLLIIAALISVNLGVLNLLPIPALDGGHIFFNLYEMIFRREMNEKVYIGLTYCGWAFLFCLMAFATFNDVMRLSGAGQ</sequence>
<feature type="domain" description="PDZ" evidence="12">
    <location>
        <begin position="134"/>
        <end position="207"/>
    </location>
</feature>
<dbReference type="Pfam" id="PF17820">
    <property type="entry name" value="PDZ_6"/>
    <property type="match status" value="1"/>
</dbReference>
<dbReference type="EMBL" id="CP012543">
    <property type="protein sequence ID" value="QCD46865.1"/>
    <property type="molecule type" value="Genomic_DNA"/>
</dbReference>
<dbReference type="InterPro" id="IPR004387">
    <property type="entry name" value="Pept_M50_Zn"/>
</dbReference>
<dbReference type="GO" id="GO:0016020">
    <property type="term" value="C:membrane"/>
    <property type="evidence" value="ECO:0007669"/>
    <property type="project" value="UniProtKB-SubCell"/>
</dbReference>
<evidence type="ECO:0000256" key="9">
    <source>
        <dbReference type="ARBA" id="ARBA00023049"/>
    </source>
</evidence>
<dbReference type="KEGG" id="crx:CRECT_1206"/>
<feature type="transmembrane region" description="Helical" evidence="11">
    <location>
        <begin position="338"/>
        <end position="359"/>
    </location>
</feature>
<keyword evidence="10 11" id="KW-0472">Membrane</keyword>
<evidence type="ECO:0000259" key="12">
    <source>
        <dbReference type="PROSITE" id="PS50106"/>
    </source>
</evidence>
<keyword evidence="8 11" id="KW-1133">Transmembrane helix</keyword>
<keyword evidence="7 11" id="KW-0862">Zinc</keyword>
<dbReference type="EC" id="3.4.24.-" evidence="11"/>
<dbReference type="InterPro" id="IPR036034">
    <property type="entry name" value="PDZ_sf"/>
</dbReference>
<dbReference type="InterPro" id="IPR041489">
    <property type="entry name" value="PDZ_6"/>
</dbReference>
<dbReference type="PROSITE" id="PS50106">
    <property type="entry name" value="PDZ"/>
    <property type="match status" value="1"/>
</dbReference>
<comment type="cofactor">
    <cofactor evidence="1 11">
        <name>Zn(2+)</name>
        <dbReference type="ChEBI" id="CHEBI:29105"/>
    </cofactor>
</comment>
<feature type="transmembrane region" description="Helical" evidence="11">
    <location>
        <begin position="282"/>
        <end position="301"/>
    </location>
</feature>
<evidence type="ECO:0000256" key="2">
    <source>
        <dbReference type="ARBA" id="ARBA00004141"/>
    </source>
</evidence>
<dbReference type="SUPFAM" id="SSF50156">
    <property type="entry name" value="PDZ domain-like"/>
    <property type="match status" value="1"/>
</dbReference>
<dbReference type="InterPro" id="IPR001478">
    <property type="entry name" value="PDZ"/>
</dbReference>
<dbReference type="CDD" id="cd23081">
    <property type="entry name" value="cpPDZ_EcRseP-like"/>
    <property type="match status" value="1"/>
</dbReference>
<feature type="transmembrane region" description="Helical" evidence="11">
    <location>
        <begin position="112"/>
        <end position="133"/>
    </location>
</feature>
<comment type="similarity">
    <text evidence="3 11">Belongs to the peptidase M50B family.</text>
</comment>
<dbReference type="Pfam" id="PF02163">
    <property type="entry name" value="Peptidase_M50"/>
    <property type="match status" value="1"/>
</dbReference>
<protein>
    <recommendedName>
        <fullName evidence="11">Zinc metalloprotease</fullName>
        <ecNumber evidence="11">3.4.24.-</ecNumber>
    </recommendedName>
</protein>
<keyword evidence="6 11" id="KW-0378">Hydrolase</keyword>
<feature type="transmembrane region" description="Helical" evidence="11">
    <location>
        <begin position="7"/>
        <end position="35"/>
    </location>
</feature>
<evidence type="ECO:0000256" key="7">
    <source>
        <dbReference type="ARBA" id="ARBA00022833"/>
    </source>
</evidence>
<dbReference type="PANTHER" id="PTHR42837">
    <property type="entry name" value="REGULATOR OF SIGMA-E PROTEASE RSEP"/>
    <property type="match status" value="1"/>
</dbReference>
<dbReference type="GO" id="GO:0046872">
    <property type="term" value="F:metal ion binding"/>
    <property type="evidence" value="ECO:0007669"/>
    <property type="project" value="UniProtKB-KW"/>
</dbReference>
<dbReference type="AlphaFoldDB" id="A0A6G5QMC7"/>
<evidence type="ECO:0000256" key="10">
    <source>
        <dbReference type="ARBA" id="ARBA00023136"/>
    </source>
</evidence>
<evidence type="ECO:0000313" key="13">
    <source>
        <dbReference type="EMBL" id="QCD46865.1"/>
    </source>
</evidence>
<evidence type="ECO:0000256" key="8">
    <source>
        <dbReference type="ARBA" id="ARBA00022989"/>
    </source>
</evidence>
<dbReference type="Gene3D" id="2.30.42.10">
    <property type="match status" value="1"/>
</dbReference>
<dbReference type="GO" id="GO:0004222">
    <property type="term" value="F:metalloendopeptidase activity"/>
    <property type="evidence" value="ECO:0007669"/>
    <property type="project" value="InterPro"/>
</dbReference>
<evidence type="ECO:0000256" key="5">
    <source>
        <dbReference type="ARBA" id="ARBA00022692"/>
    </source>
</evidence>
<gene>
    <name evidence="13" type="ORF">CRECT_1206</name>
</gene>
<dbReference type="GO" id="GO:0006508">
    <property type="term" value="P:proteolysis"/>
    <property type="evidence" value="ECO:0007669"/>
    <property type="project" value="UniProtKB-KW"/>
</dbReference>
<name>A0A6G5QMC7_CAMRE</name>
<reference evidence="13 14" key="1">
    <citation type="submission" date="2016-07" db="EMBL/GenBank/DDBJ databases">
        <title>Comparative genomics of the Campylobacter concisus group.</title>
        <authorList>
            <person name="Miller W.G."/>
            <person name="Yee E."/>
            <person name="Chapman M.H."/>
            <person name="Huynh S."/>
            <person name="Bono J.L."/>
            <person name="On S.L.W."/>
            <person name="StLeger J."/>
            <person name="Foster G."/>
            <person name="Parker C.T."/>
        </authorList>
    </citation>
    <scope>NUCLEOTIDE SEQUENCE [LARGE SCALE GENOMIC DNA]</scope>
    <source>
        <strain evidence="13 14">ATCC 33238</strain>
    </source>
</reference>
<keyword evidence="9 11" id="KW-0482">Metalloprotease</keyword>